<evidence type="ECO:0000259" key="2">
    <source>
        <dbReference type="Pfam" id="PF14378"/>
    </source>
</evidence>
<feature type="transmembrane region" description="Helical" evidence="1">
    <location>
        <begin position="76"/>
        <end position="97"/>
    </location>
</feature>
<organism evidence="3 4">
    <name type="scientific">Uliginosibacterium silvisoli</name>
    <dbReference type="NCBI Taxonomy" id="3114758"/>
    <lineage>
        <taxon>Bacteria</taxon>
        <taxon>Pseudomonadati</taxon>
        <taxon>Pseudomonadota</taxon>
        <taxon>Betaproteobacteria</taxon>
        <taxon>Rhodocyclales</taxon>
        <taxon>Zoogloeaceae</taxon>
        <taxon>Uliginosibacterium</taxon>
    </lineage>
</organism>
<evidence type="ECO:0000256" key="1">
    <source>
        <dbReference type="SAM" id="Phobius"/>
    </source>
</evidence>
<keyword evidence="1" id="KW-0812">Transmembrane</keyword>
<feature type="domain" description="Inositolphosphotransferase Aur1/Ipt1" evidence="2">
    <location>
        <begin position="81"/>
        <end position="193"/>
    </location>
</feature>
<evidence type="ECO:0000313" key="3">
    <source>
        <dbReference type="EMBL" id="MEC5384181.1"/>
    </source>
</evidence>
<feature type="transmembrane region" description="Helical" evidence="1">
    <location>
        <begin position="177"/>
        <end position="198"/>
    </location>
</feature>
<dbReference type="EMBL" id="JAYXHS010000001">
    <property type="protein sequence ID" value="MEC5384181.1"/>
    <property type="molecule type" value="Genomic_DNA"/>
</dbReference>
<accession>A0ABU6JXT4</accession>
<keyword evidence="4" id="KW-1185">Reference proteome</keyword>
<dbReference type="RefSeq" id="WP_327597164.1">
    <property type="nucleotide sequence ID" value="NZ_JAYXHS010000001.1"/>
</dbReference>
<feature type="transmembrane region" description="Helical" evidence="1">
    <location>
        <begin position="153"/>
        <end position="171"/>
    </location>
</feature>
<proteinExistence type="predicted"/>
<comment type="caution">
    <text evidence="3">The sequence shown here is derived from an EMBL/GenBank/DDBJ whole genome shotgun (WGS) entry which is preliminary data.</text>
</comment>
<dbReference type="InterPro" id="IPR026841">
    <property type="entry name" value="Aur1/Ipt1"/>
</dbReference>
<reference evidence="3 4" key="1">
    <citation type="submission" date="2024-01" db="EMBL/GenBank/DDBJ databases">
        <title>Uliginosibacterium soil sp. nov.</title>
        <authorList>
            <person name="Lv Y."/>
        </authorList>
    </citation>
    <scope>NUCLEOTIDE SEQUENCE [LARGE SCALE GENOMIC DNA]</scope>
    <source>
        <strain evidence="3 4">H3</strain>
    </source>
</reference>
<name>A0ABU6JXT4_9RHOO</name>
<evidence type="ECO:0000313" key="4">
    <source>
        <dbReference type="Proteomes" id="UP001331561"/>
    </source>
</evidence>
<feature type="transmembrane region" description="Helical" evidence="1">
    <location>
        <begin position="53"/>
        <end position="70"/>
    </location>
</feature>
<sequence length="217" mass="23564">MKVAPLLKGLGLTAFLTIFFIIYLWLLKNPAFAVTVMPVTALDRAIPFQPESLLLYVSLWVYIGFPAAFFGSRKGLIGYGFAACALCLIGLGCFYLWPTAIARPDIDWSRYPGFTFLQNIDAAGNACPSMHVASALFSAIWLDRQLRVMRTGMGLRVASALWCLGIIYSTLATKQHVALDALGGIVLALLVTAAAFPLKRHLGRPQRVPGPDSGSDI</sequence>
<feature type="transmembrane region" description="Helical" evidence="1">
    <location>
        <begin position="6"/>
        <end position="27"/>
    </location>
</feature>
<dbReference type="Pfam" id="PF14378">
    <property type="entry name" value="PAP2_3"/>
    <property type="match status" value="1"/>
</dbReference>
<dbReference type="Proteomes" id="UP001331561">
    <property type="component" value="Unassembled WGS sequence"/>
</dbReference>
<gene>
    <name evidence="3" type="ORF">VVD49_00530</name>
</gene>
<dbReference type="Gene3D" id="1.20.144.10">
    <property type="entry name" value="Phosphatidic acid phosphatase type 2/haloperoxidase"/>
    <property type="match status" value="1"/>
</dbReference>
<keyword evidence="1" id="KW-1133">Transmembrane helix</keyword>
<keyword evidence="1" id="KW-0472">Membrane</keyword>
<protein>
    <submittedName>
        <fullName evidence="3">Phosphatase PAP2 family protein</fullName>
    </submittedName>
</protein>